<sequence length="214" mass="24276">MNSAELDALSQPLSNPARVLYMLSLRPNANVQTGASGELVYKHIMQLLNGTEQHFTLGRQINALLKELVNVGLIEIPSDCDINRSLNNKRVILPLVVVKQASVERLHQNKSAIYIDWQPDDKLFAELAQLVGLIDKAFTPEETGDFVAYWLGRPDTQLSHFQWTQKFVSYLKQQRLAKVPRHKTQIGSQLTTPQSAVEIDDNARKLVEKYRSKQ</sequence>
<evidence type="ECO:0000313" key="2">
    <source>
        <dbReference type="EMBL" id="MDM7859337.1"/>
    </source>
</evidence>
<name>A0ABT7SUV2_9ALTE</name>
<reference evidence="2 3" key="1">
    <citation type="submission" date="2023-06" db="EMBL/GenBank/DDBJ databases">
        <title>Alteromonas sp. ASW11-36 isolated from intertidal sand.</title>
        <authorList>
            <person name="Li Y."/>
        </authorList>
    </citation>
    <scope>NUCLEOTIDE SEQUENCE [LARGE SCALE GENOMIC DNA]</scope>
    <source>
        <strain evidence="2 3">ASW11-36</strain>
    </source>
</reference>
<dbReference type="Proteomes" id="UP001234343">
    <property type="component" value="Unassembled WGS sequence"/>
</dbReference>
<dbReference type="RefSeq" id="WP_289363277.1">
    <property type="nucleotide sequence ID" value="NZ_JAUCBP010000001.1"/>
</dbReference>
<organism evidence="2 3">
    <name type="scientific">Alteromonas arenosi</name>
    <dbReference type="NCBI Taxonomy" id="3055817"/>
    <lineage>
        <taxon>Bacteria</taxon>
        <taxon>Pseudomonadati</taxon>
        <taxon>Pseudomonadota</taxon>
        <taxon>Gammaproteobacteria</taxon>
        <taxon>Alteromonadales</taxon>
        <taxon>Alteromonadaceae</taxon>
        <taxon>Alteromonas/Salinimonas group</taxon>
        <taxon>Alteromonas</taxon>
    </lineage>
</organism>
<keyword evidence="3" id="KW-1185">Reference proteome</keyword>
<dbReference type="EMBL" id="JAUCBP010000001">
    <property type="protein sequence ID" value="MDM7859337.1"/>
    <property type="molecule type" value="Genomic_DNA"/>
</dbReference>
<proteinExistence type="predicted"/>
<dbReference type="Gene3D" id="1.10.8.1180">
    <property type="match status" value="1"/>
</dbReference>
<accession>A0ABT7SUV2</accession>
<protein>
    <submittedName>
        <fullName evidence="2">DnaT-like ssDNA-binding domain-containing protein</fullName>
    </submittedName>
</protein>
<dbReference type="InterPro" id="IPR040480">
    <property type="entry name" value="DnaT_DNA_bind"/>
</dbReference>
<dbReference type="Pfam" id="PF17948">
    <property type="entry name" value="DnaT"/>
    <property type="match status" value="1"/>
</dbReference>
<gene>
    <name evidence="2" type="ORF">QTP81_01795</name>
</gene>
<comment type="caution">
    <text evidence="2">The sequence shown here is derived from an EMBL/GenBank/DDBJ whole genome shotgun (WGS) entry which is preliminary data.</text>
</comment>
<feature type="domain" description="DnaT DNA-binding" evidence="1">
    <location>
        <begin position="112"/>
        <end position="178"/>
    </location>
</feature>
<evidence type="ECO:0000259" key="1">
    <source>
        <dbReference type="Pfam" id="PF17948"/>
    </source>
</evidence>
<evidence type="ECO:0000313" key="3">
    <source>
        <dbReference type="Proteomes" id="UP001234343"/>
    </source>
</evidence>